<organism evidence="2 3">
    <name type="scientific">Adiantum capillus-veneris</name>
    <name type="common">Maidenhair fern</name>
    <dbReference type="NCBI Taxonomy" id="13818"/>
    <lineage>
        <taxon>Eukaryota</taxon>
        <taxon>Viridiplantae</taxon>
        <taxon>Streptophyta</taxon>
        <taxon>Embryophyta</taxon>
        <taxon>Tracheophyta</taxon>
        <taxon>Polypodiopsida</taxon>
        <taxon>Polypodiidae</taxon>
        <taxon>Polypodiales</taxon>
        <taxon>Pteridineae</taxon>
        <taxon>Pteridaceae</taxon>
        <taxon>Vittarioideae</taxon>
        <taxon>Adiantum</taxon>
    </lineage>
</organism>
<evidence type="ECO:0000313" key="2">
    <source>
        <dbReference type="EMBL" id="KAI5079188.1"/>
    </source>
</evidence>
<proteinExistence type="predicted"/>
<dbReference type="Proteomes" id="UP000886520">
    <property type="component" value="Chromosome 6"/>
</dbReference>
<dbReference type="AlphaFoldDB" id="A0A9D4V4P1"/>
<evidence type="ECO:0000256" key="1">
    <source>
        <dbReference type="SAM" id="MobiDB-lite"/>
    </source>
</evidence>
<protein>
    <submittedName>
        <fullName evidence="2">Uncharacterized protein</fullName>
    </submittedName>
</protein>
<accession>A0A9D4V4P1</accession>
<dbReference type="EMBL" id="JABFUD020000006">
    <property type="protein sequence ID" value="KAI5079188.1"/>
    <property type="molecule type" value="Genomic_DNA"/>
</dbReference>
<feature type="compositionally biased region" description="Basic and acidic residues" evidence="1">
    <location>
        <begin position="13"/>
        <end position="23"/>
    </location>
</feature>
<sequence>MLKVETPALITEGTERHDPQWRDQIDDKKNGRVRYCLSSKVRALESRENMRVCVPTSIYTFKLVNLHTPDIHKLRYPLHIAYSHTYMMVNKRIREQERDVEYSVKHQKYRNSMMMQ</sequence>
<reference evidence="2" key="1">
    <citation type="submission" date="2021-01" db="EMBL/GenBank/DDBJ databases">
        <title>Adiantum capillus-veneris genome.</title>
        <authorList>
            <person name="Fang Y."/>
            <person name="Liao Q."/>
        </authorList>
    </citation>
    <scope>NUCLEOTIDE SEQUENCE</scope>
    <source>
        <strain evidence="2">H3</strain>
        <tissue evidence="2">Leaf</tissue>
    </source>
</reference>
<keyword evidence="3" id="KW-1185">Reference proteome</keyword>
<evidence type="ECO:0000313" key="3">
    <source>
        <dbReference type="Proteomes" id="UP000886520"/>
    </source>
</evidence>
<name>A0A9D4V4P1_ADICA</name>
<feature type="region of interest" description="Disordered" evidence="1">
    <location>
        <begin position="1"/>
        <end position="23"/>
    </location>
</feature>
<comment type="caution">
    <text evidence="2">The sequence shown here is derived from an EMBL/GenBank/DDBJ whole genome shotgun (WGS) entry which is preliminary data.</text>
</comment>
<gene>
    <name evidence="2" type="ORF">GOP47_0006859</name>
</gene>